<name>A0ABV4MBN6_9VIBR</name>
<sequence>DGSTIKGPVMPKTTNTPSLVILDMLVGKEWRHLRLTRQEAKAFIRKTPNHRGYQITPIPDEPKR</sequence>
<feature type="non-terminal residue" evidence="1">
    <location>
        <position position="1"/>
    </location>
</feature>
<protein>
    <submittedName>
        <fullName evidence="1">Uncharacterized protein</fullName>
    </submittedName>
</protein>
<reference evidence="1 2" key="1">
    <citation type="submission" date="2024-06" db="EMBL/GenBank/DDBJ databases">
        <authorList>
            <person name="Steensen K."/>
            <person name="Seneca J."/>
            <person name="Bartlau N."/>
            <person name="Yu A.X."/>
            <person name="Polz M.F."/>
        </authorList>
    </citation>
    <scope>NUCLEOTIDE SEQUENCE [LARGE SCALE GENOMIC DNA]</scope>
    <source>
        <strain evidence="1 2">FF146</strain>
    </source>
</reference>
<dbReference type="EMBL" id="JBGOOT010000041">
    <property type="protein sequence ID" value="MEZ8196947.1"/>
    <property type="molecule type" value="Genomic_DNA"/>
</dbReference>
<evidence type="ECO:0000313" key="2">
    <source>
        <dbReference type="Proteomes" id="UP001569153"/>
    </source>
</evidence>
<keyword evidence="2" id="KW-1185">Reference proteome</keyword>
<organism evidence="1 2">
    <name type="scientific">Vibrio cortegadensis</name>
    <dbReference type="NCBI Taxonomy" id="1328770"/>
    <lineage>
        <taxon>Bacteria</taxon>
        <taxon>Pseudomonadati</taxon>
        <taxon>Pseudomonadota</taxon>
        <taxon>Gammaproteobacteria</taxon>
        <taxon>Vibrionales</taxon>
        <taxon>Vibrionaceae</taxon>
        <taxon>Vibrio</taxon>
    </lineage>
</organism>
<accession>A0ABV4MBN6</accession>
<evidence type="ECO:0000313" key="1">
    <source>
        <dbReference type="EMBL" id="MEZ8196947.1"/>
    </source>
</evidence>
<dbReference type="Proteomes" id="UP001569153">
    <property type="component" value="Unassembled WGS sequence"/>
</dbReference>
<comment type="caution">
    <text evidence="1">The sequence shown here is derived from an EMBL/GenBank/DDBJ whole genome shotgun (WGS) entry which is preliminary data.</text>
</comment>
<gene>
    <name evidence="1" type="ORF">ACED38_18965</name>
</gene>
<proteinExistence type="predicted"/>